<proteinExistence type="predicted"/>
<feature type="active site" evidence="1">
    <location>
        <position position="243"/>
    </location>
</feature>
<dbReference type="Pfam" id="PF11972">
    <property type="entry name" value="HTH_13"/>
    <property type="match status" value="1"/>
</dbReference>
<dbReference type="Proteomes" id="UP000198802">
    <property type="component" value="Unassembled WGS sequence"/>
</dbReference>
<feature type="compositionally biased region" description="Gly residues" evidence="3">
    <location>
        <begin position="1"/>
        <end position="10"/>
    </location>
</feature>
<accession>A0A0S4QQ06</accession>
<feature type="binding site" evidence="2">
    <location>
        <begin position="247"/>
        <end position="254"/>
    </location>
    <ligand>
        <name>ATP</name>
        <dbReference type="ChEBI" id="CHEBI:30616"/>
    </ligand>
</feature>
<dbReference type="InterPro" id="IPR036390">
    <property type="entry name" value="WH_DNA-bd_sf"/>
</dbReference>
<evidence type="ECO:0000313" key="6">
    <source>
        <dbReference type="Proteomes" id="UP000198802"/>
    </source>
</evidence>
<evidence type="ECO:0000256" key="3">
    <source>
        <dbReference type="SAM" id="MobiDB-lite"/>
    </source>
</evidence>
<dbReference type="Pfam" id="PF02661">
    <property type="entry name" value="Fic"/>
    <property type="match status" value="1"/>
</dbReference>
<protein>
    <submittedName>
        <fullName evidence="5">Fic family protein</fullName>
    </submittedName>
</protein>
<dbReference type="SUPFAM" id="SSF140931">
    <property type="entry name" value="Fic-like"/>
    <property type="match status" value="1"/>
</dbReference>
<dbReference type="SUPFAM" id="SSF46785">
    <property type="entry name" value="Winged helix' DNA-binding domain"/>
    <property type="match status" value="1"/>
</dbReference>
<organism evidence="5 6">
    <name type="scientific">Parafrankia irregularis</name>
    <dbReference type="NCBI Taxonomy" id="795642"/>
    <lineage>
        <taxon>Bacteria</taxon>
        <taxon>Bacillati</taxon>
        <taxon>Actinomycetota</taxon>
        <taxon>Actinomycetes</taxon>
        <taxon>Frankiales</taxon>
        <taxon>Frankiaceae</taxon>
        <taxon>Parafrankia</taxon>
    </lineage>
</organism>
<dbReference type="InterPro" id="IPR040198">
    <property type="entry name" value="Fido_containing"/>
</dbReference>
<dbReference type="PANTHER" id="PTHR13504:SF38">
    <property type="entry name" value="FIDO DOMAIN-CONTAINING PROTEIN"/>
    <property type="match status" value="1"/>
</dbReference>
<dbReference type="InterPro" id="IPR003812">
    <property type="entry name" value="Fido"/>
</dbReference>
<feature type="domain" description="Fido" evidence="4">
    <location>
        <begin position="159"/>
        <end position="306"/>
    </location>
</feature>
<evidence type="ECO:0000313" key="5">
    <source>
        <dbReference type="EMBL" id="CUU57150.1"/>
    </source>
</evidence>
<dbReference type="AlphaFoldDB" id="A0A0S4QQ06"/>
<dbReference type="EMBL" id="FAOZ01000010">
    <property type="protein sequence ID" value="CUU57150.1"/>
    <property type="molecule type" value="Genomic_DNA"/>
</dbReference>
<dbReference type="InterPro" id="IPR021068">
    <property type="entry name" value="HTH_DNA-bd"/>
</dbReference>
<keyword evidence="2" id="KW-0067">ATP-binding</keyword>
<keyword evidence="2" id="KW-0547">Nucleotide-binding</keyword>
<feature type="region of interest" description="Disordered" evidence="3">
    <location>
        <begin position="1"/>
        <end position="28"/>
    </location>
</feature>
<name>A0A0S4QQ06_9ACTN</name>
<gene>
    <name evidence="5" type="ORF">Ga0074812_110165</name>
</gene>
<reference evidence="6" key="1">
    <citation type="submission" date="2015-11" db="EMBL/GenBank/DDBJ databases">
        <authorList>
            <person name="Varghese N."/>
        </authorList>
    </citation>
    <scope>NUCLEOTIDE SEQUENCE [LARGE SCALE GENOMIC DNA]</scope>
    <source>
        <strain evidence="6">DSM 45899</strain>
    </source>
</reference>
<sequence>MVSGPSGGQRAGDTQAGTGAGTGTGWPALGWEEHDWASKIPDDLVSTRMRARHRGPYRAAVVPVIADRAPPLPVHVASLADDASAEIARFDAELGAEVAPFASVLLRSESASSSRIENLTSGAKAIALAELGSTEKRNAAEIVGNVAAMRAALDLADRLDESAVLAMHAALMAGHAPSIGGRWREEQVWIGGDSYGPHGASFIPPHHRHVPALMADLLCFANRADVPVLSQAAVAHAQFETIHPFPDGNGRTGRALVHAMLRRHGLTRNVTVPVSAGLLTDTAAYFDALDAYRDGDVAPIVERFATASVTAITNGRQLASELRAIRAGWENRLKIRRDARAWQLADLLLRQPVVDAQAVAAELGVTRQNAQRVIAPLAEAGIITEFTGFTRNRMWQASEVLSALDSFAARAGRRGAP</sequence>
<dbReference type="Gene3D" id="1.10.3290.10">
    <property type="entry name" value="Fido-like domain"/>
    <property type="match status" value="1"/>
</dbReference>
<evidence type="ECO:0000256" key="2">
    <source>
        <dbReference type="PIRSR" id="PIRSR640198-2"/>
    </source>
</evidence>
<keyword evidence="6" id="KW-1185">Reference proteome</keyword>
<evidence type="ECO:0000256" key="1">
    <source>
        <dbReference type="PIRSR" id="PIRSR640198-1"/>
    </source>
</evidence>
<evidence type="ECO:0000259" key="4">
    <source>
        <dbReference type="PROSITE" id="PS51459"/>
    </source>
</evidence>
<dbReference type="InterPro" id="IPR036597">
    <property type="entry name" value="Fido-like_dom_sf"/>
</dbReference>
<dbReference type="PROSITE" id="PS51459">
    <property type="entry name" value="FIDO"/>
    <property type="match status" value="1"/>
</dbReference>
<dbReference type="RefSeq" id="WP_193209849.1">
    <property type="nucleotide sequence ID" value="NZ_FAOZ01000010.1"/>
</dbReference>
<dbReference type="PANTHER" id="PTHR13504">
    <property type="entry name" value="FIDO DOMAIN-CONTAINING PROTEIN DDB_G0283145"/>
    <property type="match status" value="1"/>
</dbReference>
<dbReference type="GO" id="GO:0005524">
    <property type="term" value="F:ATP binding"/>
    <property type="evidence" value="ECO:0007669"/>
    <property type="project" value="UniProtKB-KW"/>
</dbReference>